<evidence type="ECO:0000259" key="8">
    <source>
        <dbReference type="PROSITE" id="PS50022"/>
    </source>
</evidence>
<dbReference type="Gene3D" id="2.60.120.260">
    <property type="entry name" value="Galactose-binding domain-like"/>
    <property type="match status" value="2"/>
</dbReference>
<dbReference type="InterPro" id="IPR036156">
    <property type="entry name" value="Beta-gal/glucu_dom_sf"/>
</dbReference>
<dbReference type="Gene3D" id="3.20.20.80">
    <property type="entry name" value="Glycosidases"/>
    <property type="match status" value="1"/>
</dbReference>
<dbReference type="InterPro" id="IPR006104">
    <property type="entry name" value="Glyco_hydro_2_N"/>
</dbReference>
<evidence type="ECO:0000256" key="4">
    <source>
        <dbReference type="ARBA" id="ARBA00022801"/>
    </source>
</evidence>
<dbReference type="PANTHER" id="PTHR42732:SF1">
    <property type="entry name" value="BETA-MANNOSIDASE"/>
    <property type="match status" value="1"/>
</dbReference>
<sequence length="862" mass="97575">MNVIIRMRALLLLLFIHSSVFLYSQNDQAFTEPRERININREWKFKLGDHPGAEATSYDDKAWSTINLPHNFSIPYFRSPHWYTGYGWYRKYFNVPAQWKSKRIFVEFEGAFRVAQIYVNGHLVGIHKGGYTGFSLDITDWVQTGRNVLAVRLNNDWSPRLAPRNGDFNFTGGIYRDVYLVVTNQVHVTWYGTFVTTPNLSRKSGIVNIKTEIRNDSNKTGYYTLTTDIVNPCGKIVSTVSSSVIIPDDSTIAFDQTTTSIKAPKLWSPQHPFMYKAVSIILEGKDTIDKYITPFGFRWIKWTADKGFFLNGKHYYFRGADVHQDHAGWASAVTDAGILRDVRMIKDCGMDFIRGSHYAHSPSFSDDCDTLGILLWEENDFWGSGGTQQETGNWYDGAGAYPMNAQDQPYFEESVKNDLRDMIRIHRNHPSIIVWSMCNEPFFTDASTMPRVRQFLKELVQLSHKLDPTRPAAIGGCQRGNIDKIGDVAGYNGDGARLFINPGIPNVVTEYGSTIAKRPGQYAPGWGDLQQKKFSWRSGQAIWCGFDYGTRAGDFGMMGMIDYFRLPKNIWYWYRNKYRHIPPPPPAIQGIPAKLKLTADKTTISNTNGTDDVQLIVSVLDKNGKQLSNSPDVTLQIVSGPGEFPTGNSITFKHNSDIDIRDGKAAIEFRSYYGGQSIIRAMSPGLQSDSVMIETKGSPRYIEGVTQKTVYPPYVRYTLKKESANKDQKVDIAFQKPTLASSEMPGKLASQANDKDTTTIWQSEANAPVKWWQVDLENLYTISEIKLLLPPGESEAYTIEVSKDNQHWTTIATQNVMNKNARYCNCDVDSKVVVRFLKITFTDSINRPASIKEIMVYGTPVN</sequence>
<evidence type="ECO:0000256" key="1">
    <source>
        <dbReference type="ARBA" id="ARBA00006067"/>
    </source>
</evidence>
<evidence type="ECO:0000256" key="3">
    <source>
        <dbReference type="ARBA" id="ARBA00022670"/>
    </source>
</evidence>
<protein>
    <recommendedName>
        <fullName evidence="8">F5/8 type C domain-containing protein</fullName>
    </recommendedName>
</protein>
<dbReference type="SUPFAM" id="SSF49785">
    <property type="entry name" value="Galactose-binding domain-like"/>
    <property type="match status" value="2"/>
</dbReference>
<dbReference type="Proteomes" id="UP000544222">
    <property type="component" value="Unassembled WGS sequence"/>
</dbReference>
<evidence type="ECO:0000313" key="10">
    <source>
        <dbReference type="Proteomes" id="UP000544222"/>
    </source>
</evidence>
<dbReference type="InterPro" id="IPR000421">
    <property type="entry name" value="FA58C"/>
</dbReference>
<comment type="similarity">
    <text evidence="2">Belongs to the glycosyl hydrolase 2 family.</text>
</comment>
<dbReference type="InterPro" id="IPR006102">
    <property type="entry name" value="Ig-like_GH2"/>
</dbReference>
<evidence type="ECO:0000256" key="2">
    <source>
        <dbReference type="ARBA" id="ARBA00007401"/>
    </source>
</evidence>
<proteinExistence type="inferred from homology"/>
<dbReference type="InterPro" id="IPR006101">
    <property type="entry name" value="Glyco_hydro_2"/>
</dbReference>
<dbReference type="GO" id="GO:0006508">
    <property type="term" value="P:proteolysis"/>
    <property type="evidence" value="ECO:0007669"/>
    <property type="project" value="UniProtKB-KW"/>
</dbReference>
<evidence type="ECO:0000256" key="5">
    <source>
        <dbReference type="ARBA" id="ARBA00022807"/>
    </source>
</evidence>
<comment type="caution">
    <text evidence="9">The sequence shown here is derived from an EMBL/GenBank/DDBJ whole genome shotgun (WGS) entry which is preliminary data.</text>
</comment>
<dbReference type="Gene3D" id="2.60.40.10">
    <property type="entry name" value="Immunoglobulins"/>
    <property type="match status" value="2"/>
</dbReference>
<keyword evidence="4" id="KW-0378">Hydrolase</keyword>
<dbReference type="InterPro" id="IPR051913">
    <property type="entry name" value="GH2_Domain-Containing"/>
</dbReference>
<keyword evidence="10" id="KW-1185">Reference proteome</keyword>
<dbReference type="InterPro" id="IPR008979">
    <property type="entry name" value="Galactose-bd-like_sf"/>
</dbReference>
<feature type="signal peptide" evidence="7">
    <location>
        <begin position="1"/>
        <end position="29"/>
    </location>
</feature>
<dbReference type="GO" id="GO:0004553">
    <property type="term" value="F:hydrolase activity, hydrolyzing O-glycosyl compounds"/>
    <property type="evidence" value="ECO:0007669"/>
    <property type="project" value="InterPro"/>
</dbReference>
<keyword evidence="7" id="KW-0732">Signal</keyword>
<dbReference type="Pfam" id="PF00703">
    <property type="entry name" value="Glyco_hydro_2"/>
    <property type="match status" value="1"/>
</dbReference>
<feature type="domain" description="F5/8 type C" evidence="8">
    <location>
        <begin position="710"/>
        <end position="859"/>
    </location>
</feature>
<dbReference type="RefSeq" id="WP_246392476.1">
    <property type="nucleotide sequence ID" value="NZ_JACHYB010000002.1"/>
</dbReference>
<evidence type="ECO:0000256" key="6">
    <source>
        <dbReference type="ARBA" id="ARBA00023295"/>
    </source>
</evidence>
<keyword evidence="5" id="KW-0788">Thiol protease</keyword>
<evidence type="ECO:0000256" key="7">
    <source>
        <dbReference type="SAM" id="SignalP"/>
    </source>
</evidence>
<keyword evidence="3" id="KW-0645">Protease</keyword>
<accession>A0A7W5DTK5</accession>
<dbReference type="GO" id="GO:0008234">
    <property type="term" value="F:cysteine-type peptidase activity"/>
    <property type="evidence" value="ECO:0007669"/>
    <property type="project" value="UniProtKB-KW"/>
</dbReference>
<name>A0A7W5DTK5_9PORP</name>
<dbReference type="GO" id="GO:0005975">
    <property type="term" value="P:carbohydrate metabolic process"/>
    <property type="evidence" value="ECO:0007669"/>
    <property type="project" value="InterPro"/>
</dbReference>
<dbReference type="InterPro" id="IPR017853">
    <property type="entry name" value="GH"/>
</dbReference>
<feature type="chain" id="PRO_5031388708" description="F5/8 type C domain-containing protein" evidence="7">
    <location>
        <begin position="30"/>
        <end position="862"/>
    </location>
</feature>
<dbReference type="InterPro" id="IPR013783">
    <property type="entry name" value="Ig-like_fold"/>
</dbReference>
<evidence type="ECO:0000313" key="9">
    <source>
        <dbReference type="EMBL" id="MBB3188483.1"/>
    </source>
</evidence>
<dbReference type="InterPro" id="IPR006103">
    <property type="entry name" value="Glyco_hydro_2_cat"/>
</dbReference>
<reference evidence="9 10" key="1">
    <citation type="submission" date="2020-08" db="EMBL/GenBank/DDBJ databases">
        <title>Genomic Encyclopedia of Type Strains, Phase IV (KMG-IV): sequencing the most valuable type-strain genomes for metagenomic binning, comparative biology and taxonomic classification.</title>
        <authorList>
            <person name="Goeker M."/>
        </authorList>
    </citation>
    <scope>NUCLEOTIDE SEQUENCE [LARGE SCALE GENOMIC DNA]</scope>
    <source>
        <strain evidence="9 10">DSM 27471</strain>
    </source>
</reference>
<dbReference type="Pfam" id="PF02836">
    <property type="entry name" value="Glyco_hydro_2_C"/>
    <property type="match status" value="1"/>
</dbReference>
<dbReference type="Pfam" id="PF00754">
    <property type="entry name" value="F5_F8_type_C"/>
    <property type="match status" value="1"/>
</dbReference>
<gene>
    <name evidence="9" type="ORF">FHX64_002681</name>
</gene>
<dbReference type="Pfam" id="PF02837">
    <property type="entry name" value="Glyco_hydro_2_N"/>
    <property type="match status" value="1"/>
</dbReference>
<dbReference type="PANTHER" id="PTHR42732">
    <property type="entry name" value="BETA-GALACTOSIDASE"/>
    <property type="match status" value="1"/>
</dbReference>
<organism evidence="9 10">
    <name type="scientific">Microbacter margulisiae</name>
    <dbReference type="NCBI Taxonomy" id="1350067"/>
    <lineage>
        <taxon>Bacteria</taxon>
        <taxon>Pseudomonadati</taxon>
        <taxon>Bacteroidota</taxon>
        <taxon>Bacteroidia</taxon>
        <taxon>Bacteroidales</taxon>
        <taxon>Porphyromonadaceae</taxon>
        <taxon>Microbacter</taxon>
    </lineage>
</organism>
<dbReference type="AlphaFoldDB" id="A0A7W5DTK5"/>
<dbReference type="PRINTS" id="PR00132">
    <property type="entry name" value="GLHYDRLASE2"/>
</dbReference>
<comment type="similarity">
    <text evidence="1">Belongs to the peptidase C25 family.</text>
</comment>
<dbReference type="PROSITE" id="PS50022">
    <property type="entry name" value="FA58C_3"/>
    <property type="match status" value="1"/>
</dbReference>
<dbReference type="SUPFAM" id="SSF49303">
    <property type="entry name" value="beta-Galactosidase/glucuronidase domain"/>
    <property type="match status" value="1"/>
</dbReference>
<dbReference type="EMBL" id="JACHYB010000002">
    <property type="protein sequence ID" value="MBB3188483.1"/>
    <property type="molecule type" value="Genomic_DNA"/>
</dbReference>
<keyword evidence="6" id="KW-0326">Glycosidase</keyword>
<dbReference type="SUPFAM" id="SSF51445">
    <property type="entry name" value="(Trans)glycosidases"/>
    <property type="match status" value="1"/>
</dbReference>